<feature type="transmembrane region" description="Helical" evidence="8">
    <location>
        <begin position="90"/>
        <end position="112"/>
    </location>
</feature>
<keyword evidence="5 8" id="KW-1133">Transmembrane helix</keyword>
<evidence type="ECO:0000256" key="8">
    <source>
        <dbReference type="SAM" id="Phobius"/>
    </source>
</evidence>
<feature type="transmembrane region" description="Helical" evidence="8">
    <location>
        <begin position="277"/>
        <end position="294"/>
    </location>
</feature>
<accession>A0A645AEH8</accession>
<dbReference type="GO" id="GO:0030001">
    <property type="term" value="P:metal ion transport"/>
    <property type="evidence" value="ECO:0007669"/>
    <property type="project" value="UniProtKB-ARBA"/>
</dbReference>
<protein>
    <submittedName>
        <fullName evidence="9">Ktr system potassium uptake protein B</fullName>
    </submittedName>
</protein>
<dbReference type="EMBL" id="VSSQ01013482">
    <property type="protein sequence ID" value="MPM51589.1"/>
    <property type="molecule type" value="Genomic_DNA"/>
</dbReference>
<feature type="transmembrane region" description="Helical" evidence="8">
    <location>
        <begin position="141"/>
        <end position="162"/>
    </location>
</feature>
<name>A0A645AEH8_9ZZZZ</name>
<evidence type="ECO:0000256" key="1">
    <source>
        <dbReference type="ARBA" id="ARBA00004651"/>
    </source>
</evidence>
<proteinExistence type="predicted"/>
<organism evidence="9">
    <name type="scientific">bioreactor metagenome</name>
    <dbReference type="NCBI Taxonomy" id="1076179"/>
    <lineage>
        <taxon>unclassified sequences</taxon>
        <taxon>metagenomes</taxon>
        <taxon>ecological metagenomes</taxon>
    </lineage>
</organism>
<feature type="transmembrane region" description="Helical" evidence="8">
    <location>
        <begin position="31"/>
        <end position="53"/>
    </location>
</feature>
<dbReference type="AlphaFoldDB" id="A0A645AEH8"/>
<keyword evidence="2" id="KW-0813">Transport</keyword>
<comment type="caution">
    <text evidence="9">The sequence shown here is derived from an EMBL/GenBank/DDBJ whole genome shotgun (WGS) entry which is preliminary data.</text>
</comment>
<feature type="transmembrane region" description="Helical" evidence="8">
    <location>
        <begin position="174"/>
        <end position="194"/>
    </location>
</feature>
<feature type="transmembrane region" description="Helical" evidence="8">
    <location>
        <begin position="206"/>
        <end position="232"/>
    </location>
</feature>
<sequence length="457" mass="49993">MKAIIIRRHSLWARAIFFFFRTVKKLSPQQNLLFGFALYTIVGWLFLCLPWMHKQPVSFIDNLFTATSAISTTGLTTVSLSDSYTFAGQLLVLLLIQIGGVGYMTLGSFLILSKKSPLNLIRRKVLLTEFTIPQGFVLKDFIISVVLFTFIVEVAGAVLLFFSFTRLGIPFSEAVYSSIFHSISSFCTAGFGLFNNSFESFAYDPGINIILSVLSILGALGFIVVTDFWYWFRGHAKSITHTSKAILLTTFFLLAVGTIILYCGEPTIQSLNFEDRLYAAFFQCMTALTTVGFNTISIGNLSLPALLLLVFLMFVGASPSGTGGGLKSTTFTALLAILWNKLRGNPNVTFLGKILPTQRLYVATSSFILYSAILFTATCLLAVTEVFPLSDILFETASALGTVGLSTGITSSLTTAGKSILIFTMFIGRVGVLTIGMSILARRKTHQNSILKTDLAV</sequence>
<keyword evidence="6" id="KW-0406">Ion transport</keyword>
<comment type="subcellular location">
    <subcellularLocation>
        <location evidence="1">Cell membrane</location>
        <topology evidence="1">Multi-pass membrane protein</topology>
    </subcellularLocation>
</comment>
<dbReference type="PANTHER" id="PTHR32024">
    <property type="entry name" value="TRK SYSTEM POTASSIUM UPTAKE PROTEIN TRKG-RELATED"/>
    <property type="match status" value="1"/>
</dbReference>
<dbReference type="Pfam" id="PF02386">
    <property type="entry name" value="TrkH"/>
    <property type="match status" value="1"/>
</dbReference>
<evidence type="ECO:0000256" key="6">
    <source>
        <dbReference type="ARBA" id="ARBA00023065"/>
    </source>
</evidence>
<feature type="transmembrane region" description="Helical" evidence="8">
    <location>
        <begin position="244"/>
        <end position="262"/>
    </location>
</feature>
<evidence type="ECO:0000313" key="9">
    <source>
        <dbReference type="EMBL" id="MPM51589.1"/>
    </source>
</evidence>
<keyword evidence="7 8" id="KW-0472">Membrane</keyword>
<feature type="transmembrane region" description="Helical" evidence="8">
    <location>
        <begin position="301"/>
        <end position="318"/>
    </location>
</feature>
<gene>
    <name evidence="9" type="primary">ktrB_19</name>
    <name evidence="9" type="ORF">SDC9_98338</name>
</gene>
<feature type="transmembrane region" description="Helical" evidence="8">
    <location>
        <begin position="360"/>
        <end position="383"/>
    </location>
</feature>
<dbReference type="GO" id="GO:0008324">
    <property type="term" value="F:monoatomic cation transmembrane transporter activity"/>
    <property type="evidence" value="ECO:0007669"/>
    <property type="project" value="InterPro"/>
</dbReference>
<evidence type="ECO:0000256" key="2">
    <source>
        <dbReference type="ARBA" id="ARBA00022448"/>
    </source>
</evidence>
<evidence type="ECO:0000256" key="7">
    <source>
        <dbReference type="ARBA" id="ARBA00023136"/>
    </source>
</evidence>
<dbReference type="InterPro" id="IPR003445">
    <property type="entry name" value="Cat_transpt"/>
</dbReference>
<keyword evidence="4 8" id="KW-0812">Transmembrane</keyword>
<reference evidence="9" key="1">
    <citation type="submission" date="2019-08" db="EMBL/GenBank/DDBJ databases">
        <authorList>
            <person name="Kucharzyk K."/>
            <person name="Murdoch R.W."/>
            <person name="Higgins S."/>
            <person name="Loffler F."/>
        </authorList>
    </citation>
    <scope>NUCLEOTIDE SEQUENCE</scope>
</reference>
<dbReference type="GO" id="GO:0005886">
    <property type="term" value="C:plasma membrane"/>
    <property type="evidence" value="ECO:0007669"/>
    <property type="project" value="UniProtKB-SubCell"/>
</dbReference>
<keyword evidence="3" id="KW-1003">Cell membrane</keyword>
<evidence type="ECO:0000256" key="3">
    <source>
        <dbReference type="ARBA" id="ARBA00022475"/>
    </source>
</evidence>
<evidence type="ECO:0000256" key="5">
    <source>
        <dbReference type="ARBA" id="ARBA00022989"/>
    </source>
</evidence>
<dbReference type="PANTHER" id="PTHR32024:SF1">
    <property type="entry name" value="KTR SYSTEM POTASSIUM UPTAKE PROTEIN B"/>
    <property type="match status" value="1"/>
</dbReference>
<feature type="transmembrane region" description="Helical" evidence="8">
    <location>
        <begin position="420"/>
        <end position="441"/>
    </location>
</feature>
<evidence type="ECO:0000256" key="4">
    <source>
        <dbReference type="ARBA" id="ARBA00022692"/>
    </source>
</evidence>